<dbReference type="AlphaFoldDB" id="A0A969WCA8"/>
<dbReference type="InterPro" id="IPR021557">
    <property type="entry name" value="DUF3016"/>
</dbReference>
<dbReference type="Pfam" id="PF11454">
    <property type="entry name" value="DUF3016"/>
    <property type="match status" value="1"/>
</dbReference>
<evidence type="ECO:0000256" key="1">
    <source>
        <dbReference type="SAM" id="SignalP"/>
    </source>
</evidence>
<organism evidence="2 3">
    <name type="scientific">Solimonas marina</name>
    <dbReference type="NCBI Taxonomy" id="2714601"/>
    <lineage>
        <taxon>Bacteria</taxon>
        <taxon>Pseudomonadati</taxon>
        <taxon>Pseudomonadota</taxon>
        <taxon>Gammaproteobacteria</taxon>
        <taxon>Nevskiales</taxon>
        <taxon>Nevskiaceae</taxon>
        <taxon>Solimonas</taxon>
    </lineage>
</organism>
<evidence type="ECO:0000313" key="3">
    <source>
        <dbReference type="Proteomes" id="UP000653472"/>
    </source>
</evidence>
<reference evidence="2" key="1">
    <citation type="submission" date="2020-03" db="EMBL/GenBank/DDBJ databases">
        <title>Solimonas marina sp. nov., isolated from deep seawater of the Pacific Ocean.</title>
        <authorList>
            <person name="Liu X."/>
            <person name="Lai Q."/>
            <person name="Sun F."/>
            <person name="Gai Y."/>
            <person name="Li G."/>
            <person name="Shao Z."/>
        </authorList>
    </citation>
    <scope>NUCLEOTIDE SEQUENCE</scope>
    <source>
        <strain evidence="2">C16B3</strain>
    </source>
</reference>
<dbReference type="EMBL" id="JAAVXB010000016">
    <property type="protein sequence ID" value="NKF24572.1"/>
    <property type="molecule type" value="Genomic_DNA"/>
</dbReference>
<keyword evidence="1" id="KW-0732">Signal</keyword>
<evidence type="ECO:0000313" key="2">
    <source>
        <dbReference type="EMBL" id="NKF24572.1"/>
    </source>
</evidence>
<keyword evidence="3" id="KW-1185">Reference proteome</keyword>
<accession>A0A969WCA8</accession>
<feature type="signal peptide" evidence="1">
    <location>
        <begin position="1"/>
        <end position="20"/>
    </location>
</feature>
<comment type="caution">
    <text evidence="2">The sequence shown here is derived from an EMBL/GenBank/DDBJ whole genome shotgun (WGS) entry which is preliminary data.</text>
</comment>
<name>A0A969WCA8_9GAMM</name>
<sequence length="169" mass="18463">MRLRLALLASPVLACAVAHAADAPPPSNTVVKYIHPEHFVDAADSGFGGTASPVVLAEMTSVFQDLGAQYISAGEQLTLDVTDIDLAGRYQPGPNAGDWTRVMTDADWPRMSLHYTLTQDGKVLSQGDASISDMSYLSHAGKRSNSSDDKFYYERTMLDRWFKKTFASK</sequence>
<dbReference type="RefSeq" id="WP_168149874.1">
    <property type="nucleotide sequence ID" value="NZ_JAAVXB010000016.1"/>
</dbReference>
<gene>
    <name evidence="2" type="ORF">G7Y82_19855</name>
</gene>
<protein>
    <submittedName>
        <fullName evidence="2">DUF3016 domain-containing protein</fullName>
    </submittedName>
</protein>
<feature type="chain" id="PRO_5037263560" evidence="1">
    <location>
        <begin position="21"/>
        <end position="169"/>
    </location>
</feature>
<dbReference type="Proteomes" id="UP000653472">
    <property type="component" value="Unassembled WGS sequence"/>
</dbReference>
<proteinExistence type="predicted"/>